<dbReference type="EMBL" id="MU006306">
    <property type="protein sequence ID" value="KAF2850414.1"/>
    <property type="molecule type" value="Genomic_DNA"/>
</dbReference>
<accession>A0A6A7B5B4</accession>
<dbReference type="AlphaFoldDB" id="A0A6A7B5B4"/>
<name>A0A6A7B5B4_9PLEO</name>
<dbReference type="OrthoDB" id="3533814at2759"/>
<sequence length="154" mass="17225">MHGDFDTRCCAMDWERSREASKEPSNLRQKQRMELLMKDIRATMKNTASLQIVGVRMKADGPKGDALLQEGALATIAPPPLRTFDAMHFAASRSSKDSGRLDSVLGGCSAELYRRNDDLVLLKHPEPQDRLTAFVLGYLSVLLVFENQKIDEDS</sequence>
<evidence type="ECO:0000313" key="2">
    <source>
        <dbReference type="Proteomes" id="UP000799423"/>
    </source>
</evidence>
<organism evidence="1 2">
    <name type="scientific">Plenodomus tracheiphilus IPT5</name>
    <dbReference type="NCBI Taxonomy" id="1408161"/>
    <lineage>
        <taxon>Eukaryota</taxon>
        <taxon>Fungi</taxon>
        <taxon>Dikarya</taxon>
        <taxon>Ascomycota</taxon>
        <taxon>Pezizomycotina</taxon>
        <taxon>Dothideomycetes</taxon>
        <taxon>Pleosporomycetidae</taxon>
        <taxon>Pleosporales</taxon>
        <taxon>Pleosporineae</taxon>
        <taxon>Leptosphaeriaceae</taxon>
        <taxon>Plenodomus</taxon>
    </lineage>
</organism>
<keyword evidence="2" id="KW-1185">Reference proteome</keyword>
<proteinExistence type="predicted"/>
<evidence type="ECO:0000313" key="1">
    <source>
        <dbReference type="EMBL" id="KAF2850414.1"/>
    </source>
</evidence>
<dbReference type="Proteomes" id="UP000799423">
    <property type="component" value="Unassembled WGS sequence"/>
</dbReference>
<protein>
    <submittedName>
        <fullName evidence="1">Uncharacterized protein</fullName>
    </submittedName>
</protein>
<reference evidence="1" key="1">
    <citation type="submission" date="2020-01" db="EMBL/GenBank/DDBJ databases">
        <authorList>
            <consortium name="DOE Joint Genome Institute"/>
            <person name="Haridas S."/>
            <person name="Albert R."/>
            <person name="Binder M."/>
            <person name="Bloem J."/>
            <person name="Labutti K."/>
            <person name="Salamov A."/>
            <person name="Andreopoulos B."/>
            <person name="Baker S.E."/>
            <person name="Barry K."/>
            <person name="Bills G."/>
            <person name="Bluhm B.H."/>
            <person name="Cannon C."/>
            <person name="Castanera R."/>
            <person name="Culley D.E."/>
            <person name="Daum C."/>
            <person name="Ezra D."/>
            <person name="Gonzalez J.B."/>
            <person name="Henrissat B."/>
            <person name="Kuo A."/>
            <person name="Liang C."/>
            <person name="Lipzen A."/>
            <person name="Lutzoni F."/>
            <person name="Magnuson J."/>
            <person name="Mondo S."/>
            <person name="Nolan M."/>
            <person name="Ohm R."/>
            <person name="Pangilinan J."/>
            <person name="Park H.-J."/>
            <person name="Ramirez L."/>
            <person name="Alfaro M."/>
            <person name="Sun H."/>
            <person name="Tritt A."/>
            <person name="Yoshinaga Y."/>
            <person name="Zwiers L.-H."/>
            <person name="Turgeon B.G."/>
            <person name="Goodwin S.B."/>
            <person name="Spatafora J.W."/>
            <person name="Crous P.W."/>
            <person name="Grigoriev I.V."/>
        </authorList>
    </citation>
    <scope>NUCLEOTIDE SEQUENCE</scope>
    <source>
        <strain evidence="1">IPT5</strain>
    </source>
</reference>
<gene>
    <name evidence="1" type="ORF">T440DRAFT_507903</name>
</gene>